<dbReference type="Pfam" id="PF12796">
    <property type="entry name" value="Ank_2"/>
    <property type="match status" value="1"/>
</dbReference>
<dbReference type="PANTHER" id="PTHR24189:SF50">
    <property type="entry name" value="ANKYRIN REPEAT AND SOCS BOX PROTEIN 2"/>
    <property type="match status" value="1"/>
</dbReference>
<dbReference type="OrthoDB" id="366390at2759"/>
<reference evidence="9" key="1">
    <citation type="submission" date="2020-11" db="EMBL/GenBank/DDBJ databases">
        <authorList>
            <person name="Tran Van P."/>
        </authorList>
    </citation>
    <scope>NUCLEOTIDE SEQUENCE</scope>
</reference>
<dbReference type="InterPro" id="IPR002110">
    <property type="entry name" value="Ankyrin_rpt"/>
</dbReference>
<keyword evidence="5" id="KW-0528">Neurotoxin</keyword>
<organism evidence="9">
    <name type="scientific">Medioppia subpectinata</name>
    <dbReference type="NCBI Taxonomy" id="1979941"/>
    <lineage>
        <taxon>Eukaryota</taxon>
        <taxon>Metazoa</taxon>
        <taxon>Ecdysozoa</taxon>
        <taxon>Arthropoda</taxon>
        <taxon>Chelicerata</taxon>
        <taxon>Arachnida</taxon>
        <taxon>Acari</taxon>
        <taxon>Acariformes</taxon>
        <taxon>Sarcoptiformes</taxon>
        <taxon>Oribatida</taxon>
        <taxon>Brachypylina</taxon>
        <taxon>Oppioidea</taxon>
        <taxon>Oppiidae</taxon>
        <taxon>Medioppia</taxon>
    </lineage>
</organism>
<dbReference type="EMBL" id="OC908084">
    <property type="protein sequence ID" value="CAD7650726.1"/>
    <property type="molecule type" value="Genomic_DNA"/>
</dbReference>
<evidence type="ECO:0000313" key="9">
    <source>
        <dbReference type="EMBL" id="CAD7650726.1"/>
    </source>
</evidence>
<dbReference type="AlphaFoldDB" id="A0A7R9M1L1"/>
<dbReference type="InterPro" id="IPR036770">
    <property type="entry name" value="Ankyrin_rpt-contain_sf"/>
</dbReference>
<proteinExistence type="predicted"/>
<keyword evidence="7" id="KW-0472">Membrane</keyword>
<dbReference type="Proteomes" id="UP000759131">
    <property type="component" value="Unassembled WGS sequence"/>
</dbReference>
<accession>A0A7R9M1L1</accession>
<evidence type="ECO:0000256" key="3">
    <source>
        <dbReference type="ARBA" id="ARBA00022537"/>
    </source>
</evidence>
<dbReference type="PRINTS" id="PR01415">
    <property type="entry name" value="ANKYRIN"/>
</dbReference>
<dbReference type="PROSITE" id="PS50297">
    <property type="entry name" value="ANK_REP_REGION"/>
    <property type="match status" value="2"/>
</dbReference>
<keyword evidence="3" id="KW-1052">Target cell membrane</keyword>
<dbReference type="InterPro" id="IPR050745">
    <property type="entry name" value="Multifunctional_regulatory"/>
</dbReference>
<sequence length="117" mass="12877">RHDHRTVLHYAVLSGNIDIVRLLLHHSANVRFPHDFQKPTPLDFAILRGNVEMVKLLIHSGADVNVGSPIIGLPLHIALSEKVENKVEIVKILLDADADPNAITVDERGPLLKPPLG</sequence>
<dbReference type="PANTHER" id="PTHR24189">
    <property type="entry name" value="MYOTROPHIN"/>
    <property type="match status" value="1"/>
</dbReference>
<feature type="non-terminal residue" evidence="9">
    <location>
        <position position="1"/>
    </location>
</feature>
<evidence type="ECO:0000256" key="6">
    <source>
        <dbReference type="ARBA" id="ARBA00023043"/>
    </source>
</evidence>
<feature type="repeat" description="ANK" evidence="8">
    <location>
        <begin position="37"/>
        <end position="69"/>
    </location>
</feature>
<dbReference type="Pfam" id="PF00023">
    <property type="entry name" value="Ank"/>
    <property type="match status" value="1"/>
</dbReference>
<keyword evidence="5" id="KW-0800">Toxin</keyword>
<dbReference type="GO" id="GO:0044218">
    <property type="term" value="C:other organism cell membrane"/>
    <property type="evidence" value="ECO:0007669"/>
    <property type="project" value="UniProtKB-KW"/>
</dbReference>
<protein>
    <recommendedName>
        <fullName evidence="11">Ankyrin</fullName>
    </recommendedName>
</protein>
<dbReference type="SMART" id="SM00248">
    <property type="entry name" value="ANK"/>
    <property type="match status" value="3"/>
</dbReference>
<evidence type="ECO:0000256" key="4">
    <source>
        <dbReference type="ARBA" id="ARBA00022737"/>
    </source>
</evidence>
<dbReference type="GO" id="GO:0044231">
    <property type="term" value="C:host cell presynaptic membrane"/>
    <property type="evidence" value="ECO:0007669"/>
    <property type="project" value="UniProtKB-KW"/>
</dbReference>
<evidence type="ECO:0000256" key="7">
    <source>
        <dbReference type="ARBA" id="ARBA00023298"/>
    </source>
</evidence>
<gene>
    <name evidence="9" type="ORF">OSB1V03_LOCUS22998</name>
</gene>
<dbReference type="PROSITE" id="PS50088">
    <property type="entry name" value="ANK_REPEAT"/>
    <property type="match status" value="2"/>
</dbReference>
<feature type="repeat" description="ANK" evidence="8">
    <location>
        <begin position="3"/>
        <end position="35"/>
    </location>
</feature>
<comment type="subcellular location">
    <subcellularLocation>
        <location evidence="1">Target cell membrane</location>
    </subcellularLocation>
</comment>
<keyword evidence="7" id="KW-1053">Target membrane</keyword>
<keyword evidence="6 8" id="KW-0040">ANK repeat</keyword>
<evidence type="ECO:0008006" key="11">
    <source>
        <dbReference type="Google" id="ProtNLM"/>
    </source>
</evidence>
<evidence type="ECO:0000313" key="10">
    <source>
        <dbReference type="Proteomes" id="UP000759131"/>
    </source>
</evidence>
<dbReference type="SUPFAM" id="SSF48403">
    <property type="entry name" value="Ankyrin repeat"/>
    <property type="match status" value="1"/>
</dbReference>
<dbReference type="GO" id="GO:0006887">
    <property type="term" value="P:exocytosis"/>
    <property type="evidence" value="ECO:0007669"/>
    <property type="project" value="UniProtKB-KW"/>
</dbReference>
<keyword evidence="10" id="KW-1185">Reference proteome</keyword>
<evidence type="ECO:0000256" key="1">
    <source>
        <dbReference type="ARBA" id="ARBA00004175"/>
    </source>
</evidence>
<keyword evidence="5" id="KW-0638">Presynaptic neurotoxin</keyword>
<keyword evidence="2" id="KW-0268">Exocytosis</keyword>
<evidence type="ECO:0000256" key="2">
    <source>
        <dbReference type="ARBA" id="ARBA00022483"/>
    </source>
</evidence>
<feature type="non-terminal residue" evidence="9">
    <location>
        <position position="117"/>
    </location>
</feature>
<evidence type="ECO:0000256" key="8">
    <source>
        <dbReference type="PROSITE-ProRule" id="PRU00023"/>
    </source>
</evidence>
<evidence type="ECO:0000256" key="5">
    <source>
        <dbReference type="ARBA" id="ARBA00023028"/>
    </source>
</evidence>
<name>A0A7R9M1L1_9ACAR</name>
<dbReference type="Gene3D" id="1.25.40.20">
    <property type="entry name" value="Ankyrin repeat-containing domain"/>
    <property type="match status" value="1"/>
</dbReference>
<dbReference type="EMBL" id="CAJPIZ010053509">
    <property type="protein sequence ID" value="CAG2123053.1"/>
    <property type="molecule type" value="Genomic_DNA"/>
</dbReference>
<keyword evidence="4" id="KW-0677">Repeat</keyword>